<sequence>MTFCVGIKVNEGIVALADTRIVRGSEQVNKQKLAEFQHAGQGLFTMTSGLRSVRDKTLTYVDETLRSEDVARDRLYQFANLFGDQLRRVKNEDGPSLAATNHSFNLHAIIGGRLAADQSPQLFYVYPEGNWVEVAFDSPYFIIGRTYYGKPILDRLLTSDTPLSSAVALALLAFDATSTSVTDVGYPIDVAVLGNSDASPRFHRYTEPDLADTIAYWNRSLAESLQSLPMNWASPILSNHSYNAASP</sequence>
<dbReference type="Gene3D" id="3.60.20.10">
    <property type="entry name" value="Glutamine Phosphoribosylpyrophosphate, subunit 1, domain 1"/>
    <property type="match status" value="1"/>
</dbReference>
<organism evidence="1 2">
    <name type="scientific">Rubripirellula obstinata</name>
    <dbReference type="NCBI Taxonomy" id="406547"/>
    <lineage>
        <taxon>Bacteria</taxon>
        <taxon>Pseudomonadati</taxon>
        <taxon>Planctomycetota</taxon>
        <taxon>Planctomycetia</taxon>
        <taxon>Pirellulales</taxon>
        <taxon>Pirellulaceae</taxon>
        <taxon>Rubripirellula</taxon>
    </lineage>
</organism>
<gene>
    <name evidence="1" type="ORF">LF1_38770</name>
</gene>
<dbReference type="AlphaFoldDB" id="A0A5B1CP05"/>
<evidence type="ECO:0000313" key="2">
    <source>
        <dbReference type="Proteomes" id="UP000322699"/>
    </source>
</evidence>
<keyword evidence="2" id="KW-1185">Reference proteome</keyword>
<dbReference type="InterPro" id="IPR016545">
    <property type="entry name" value="UCP009120_prtse"/>
</dbReference>
<dbReference type="EMBL" id="VRLW01000001">
    <property type="protein sequence ID" value="KAA1261330.1"/>
    <property type="molecule type" value="Genomic_DNA"/>
</dbReference>
<dbReference type="PIRSF" id="PIRSF009120">
    <property type="entry name" value="UCP009120_prtse"/>
    <property type="match status" value="1"/>
</dbReference>
<dbReference type="OrthoDB" id="9786336at2"/>
<name>A0A5B1CP05_9BACT</name>
<keyword evidence="1" id="KW-0647">Proteasome</keyword>
<dbReference type="SUPFAM" id="SSF56235">
    <property type="entry name" value="N-terminal nucleophile aminohydrolases (Ntn hydrolases)"/>
    <property type="match status" value="1"/>
</dbReference>
<dbReference type="RefSeq" id="WP_068265037.1">
    <property type="nucleotide sequence ID" value="NZ_LWSK01000074.1"/>
</dbReference>
<dbReference type="GO" id="GO:0051603">
    <property type="term" value="P:proteolysis involved in protein catabolic process"/>
    <property type="evidence" value="ECO:0007669"/>
    <property type="project" value="InterPro"/>
</dbReference>
<comment type="caution">
    <text evidence="1">The sequence shown here is derived from an EMBL/GenBank/DDBJ whole genome shotgun (WGS) entry which is preliminary data.</text>
</comment>
<reference evidence="1 2" key="1">
    <citation type="submission" date="2019-08" db="EMBL/GenBank/DDBJ databases">
        <title>Deep-cultivation of Planctomycetes and their phenomic and genomic characterization uncovers novel biology.</title>
        <authorList>
            <person name="Wiegand S."/>
            <person name="Jogler M."/>
            <person name="Boedeker C."/>
            <person name="Pinto D."/>
            <person name="Vollmers J."/>
            <person name="Rivas-Marin E."/>
            <person name="Kohn T."/>
            <person name="Peeters S.H."/>
            <person name="Heuer A."/>
            <person name="Rast P."/>
            <person name="Oberbeckmann S."/>
            <person name="Bunk B."/>
            <person name="Jeske O."/>
            <person name="Meyerdierks A."/>
            <person name="Storesund J.E."/>
            <person name="Kallscheuer N."/>
            <person name="Luecker S."/>
            <person name="Lage O.M."/>
            <person name="Pohl T."/>
            <person name="Merkel B.J."/>
            <person name="Hornburger P."/>
            <person name="Mueller R.-W."/>
            <person name="Bruemmer F."/>
            <person name="Labrenz M."/>
            <person name="Spormann A.M."/>
            <person name="Op Den Camp H."/>
            <person name="Overmann J."/>
            <person name="Amann R."/>
            <person name="Jetten M.S.M."/>
            <person name="Mascher T."/>
            <person name="Medema M.H."/>
            <person name="Devos D.P."/>
            <person name="Kaster A.-K."/>
            <person name="Ovreas L."/>
            <person name="Rohde M."/>
            <person name="Galperin M.Y."/>
            <person name="Jogler C."/>
        </authorList>
    </citation>
    <scope>NUCLEOTIDE SEQUENCE [LARGE SCALE GENOMIC DNA]</scope>
    <source>
        <strain evidence="1 2">LF1</strain>
    </source>
</reference>
<evidence type="ECO:0000313" key="1">
    <source>
        <dbReference type="EMBL" id="KAA1261330.1"/>
    </source>
</evidence>
<dbReference type="InterPro" id="IPR029055">
    <property type="entry name" value="Ntn_hydrolases_N"/>
</dbReference>
<protein>
    <submittedName>
        <fullName evidence="1">Proteasome subunit</fullName>
    </submittedName>
</protein>
<dbReference type="InterPro" id="IPR001353">
    <property type="entry name" value="Proteasome_sua/b"/>
</dbReference>
<accession>A0A5B1CP05</accession>
<dbReference type="Pfam" id="PF00227">
    <property type="entry name" value="Proteasome"/>
    <property type="match status" value="1"/>
</dbReference>
<proteinExistence type="predicted"/>
<dbReference type="Proteomes" id="UP000322699">
    <property type="component" value="Unassembled WGS sequence"/>
</dbReference>
<dbReference type="GO" id="GO:0005839">
    <property type="term" value="C:proteasome core complex"/>
    <property type="evidence" value="ECO:0007669"/>
    <property type="project" value="InterPro"/>
</dbReference>